<accession>A0A2S8IVV7</accession>
<dbReference type="EMBL" id="PUIQ01000014">
    <property type="protein sequence ID" value="PQP18512.1"/>
    <property type="molecule type" value="Genomic_DNA"/>
</dbReference>
<evidence type="ECO:0000313" key="2">
    <source>
        <dbReference type="Proteomes" id="UP000238206"/>
    </source>
</evidence>
<evidence type="ECO:0000313" key="1">
    <source>
        <dbReference type="EMBL" id="PQP18512.1"/>
    </source>
</evidence>
<organism evidence="1 2">
    <name type="scientific">Burkholderia cepacia</name>
    <name type="common">Pseudomonas cepacia</name>
    <dbReference type="NCBI Taxonomy" id="292"/>
    <lineage>
        <taxon>Bacteria</taxon>
        <taxon>Pseudomonadati</taxon>
        <taxon>Pseudomonadota</taxon>
        <taxon>Betaproteobacteria</taxon>
        <taxon>Burkholderiales</taxon>
        <taxon>Burkholderiaceae</taxon>
        <taxon>Burkholderia</taxon>
        <taxon>Burkholderia cepacia complex</taxon>
    </lineage>
</organism>
<reference evidence="1 2" key="1">
    <citation type="submission" date="2018-02" db="EMBL/GenBank/DDBJ databases">
        <title>Draft genome sequencing of Burkholderia cepacia Y14-15.</title>
        <authorList>
            <person name="Zheng B.-X."/>
        </authorList>
    </citation>
    <scope>NUCLEOTIDE SEQUENCE [LARGE SCALE GENOMIC DNA]</scope>
    <source>
        <strain evidence="1 2">Y14-15</strain>
    </source>
</reference>
<comment type="caution">
    <text evidence="1">The sequence shown here is derived from an EMBL/GenBank/DDBJ whole genome shotgun (WGS) entry which is preliminary data.</text>
</comment>
<proteinExistence type="predicted"/>
<dbReference type="Proteomes" id="UP000238206">
    <property type="component" value="Unassembled WGS sequence"/>
</dbReference>
<dbReference type="RefSeq" id="WP_105390960.1">
    <property type="nucleotide sequence ID" value="NZ_PUIQ01000014.1"/>
</dbReference>
<name>A0A2S8IVV7_BURCE</name>
<sequence>MKIPEVHTAFIGSMTTRIMTTVGLALAIGGMSTAPAFGADYGNYENQQQYGANDGYQRYPSQPQQHRMGDGYWQNHGHQWDHRNRQVYRHPGNDYRRGDYYDNRDYVYAPPPVVYAPQSSPGVSLFIPLRFR</sequence>
<dbReference type="AlphaFoldDB" id="A0A2S8IVV7"/>
<protein>
    <submittedName>
        <fullName evidence="1">Uncharacterized protein</fullName>
    </submittedName>
</protein>
<gene>
    <name evidence="1" type="ORF">C5615_13185</name>
</gene>